<feature type="domain" description="RecF/RecN/SMC N-terminal" evidence="10">
    <location>
        <begin position="7"/>
        <end position="514"/>
    </location>
</feature>
<reference evidence="11 12" key="1">
    <citation type="submission" date="2007-04" db="EMBL/GenBank/DDBJ databases">
        <authorList>
            <person name="Fulton L."/>
            <person name="Clifton S."/>
            <person name="Fulton B."/>
            <person name="Xu J."/>
            <person name="Minx P."/>
            <person name="Pepin K.H."/>
            <person name="Johnson M."/>
            <person name="Thiruvilangam P."/>
            <person name="Bhonagiri V."/>
            <person name="Nash W.E."/>
            <person name="Mardis E.R."/>
            <person name="Wilson R.K."/>
        </authorList>
    </citation>
    <scope>NUCLEOTIDE SEQUENCE [LARGE SCALE GENOMIC DNA]</scope>
    <source>
        <strain evidence="11 12">ATCC 29799</strain>
    </source>
</reference>
<evidence type="ECO:0000256" key="9">
    <source>
        <dbReference type="PIRNR" id="PIRNR003128"/>
    </source>
</evidence>
<dbReference type="PANTHER" id="PTHR11059:SF0">
    <property type="entry name" value="DNA REPAIR PROTEIN RECN"/>
    <property type="match status" value="1"/>
</dbReference>
<evidence type="ECO:0000256" key="7">
    <source>
        <dbReference type="ARBA" id="ARBA00023204"/>
    </source>
</evidence>
<proteinExistence type="inferred from homology"/>
<keyword evidence="4" id="KW-0547">Nucleotide-binding</keyword>
<dbReference type="GO" id="GO:0009432">
    <property type="term" value="P:SOS response"/>
    <property type="evidence" value="ECO:0007669"/>
    <property type="project" value="TreeGrafter"/>
</dbReference>
<evidence type="ECO:0000256" key="3">
    <source>
        <dbReference type="ARBA" id="ARBA00021315"/>
    </source>
</evidence>
<dbReference type="GO" id="GO:0043590">
    <property type="term" value="C:bacterial nucleoid"/>
    <property type="evidence" value="ECO:0007669"/>
    <property type="project" value="TreeGrafter"/>
</dbReference>
<dbReference type="GO" id="GO:0006310">
    <property type="term" value="P:DNA recombination"/>
    <property type="evidence" value="ECO:0007669"/>
    <property type="project" value="InterPro"/>
</dbReference>
<keyword evidence="12" id="KW-1185">Reference proteome</keyword>
<evidence type="ECO:0000256" key="6">
    <source>
        <dbReference type="ARBA" id="ARBA00022840"/>
    </source>
</evidence>
<evidence type="ECO:0000256" key="4">
    <source>
        <dbReference type="ARBA" id="ARBA00022741"/>
    </source>
</evidence>
<dbReference type="NCBIfam" id="TIGR00634">
    <property type="entry name" value="recN"/>
    <property type="match status" value="1"/>
</dbReference>
<comment type="similarity">
    <text evidence="2 9">Belongs to the RecN family.</text>
</comment>
<evidence type="ECO:0000313" key="11">
    <source>
        <dbReference type="EMBL" id="EDN00186.1"/>
    </source>
</evidence>
<dbReference type="InterPro" id="IPR027417">
    <property type="entry name" value="P-loop_NTPase"/>
</dbReference>
<comment type="function">
    <text evidence="1 9">May be involved in recombinational repair of damaged DNA.</text>
</comment>
<dbReference type="AlphaFoldDB" id="A6NUY5"/>
<dbReference type="Pfam" id="PF02463">
    <property type="entry name" value="SMC_N"/>
    <property type="match status" value="1"/>
</dbReference>
<keyword evidence="5 9" id="KW-0227">DNA damage</keyword>
<dbReference type="PANTHER" id="PTHR11059">
    <property type="entry name" value="DNA REPAIR PROTEIN RECN"/>
    <property type="match status" value="1"/>
</dbReference>
<evidence type="ECO:0000259" key="10">
    <source>
        <dbReference type="Pfam" id="PF02463"/>
    </source>
</evidence>
<dbReference type="Gene3D" id="3.40.50.300">
    <property type="entry name" value="P-loop containing nucleotide triphosphate hydrolases"/>
    <property type="match status" value="2"/>
</dbReference>
<evidence type="ECO:0000256" key="2">
    <source>
        <dbReference type="ARBA" id="ARBA00009441"/>
    </source>
</evidence>
<name>A6NUY5_9FIRM</name>
<dbReference type="SUPFAM" id="SSF52540">
    <property type="entry name" value="P-loop containing nucleoside triphosphate hydrolases"/>
    <property type="match status" value="1"/>
</dbReference>
<keyword evidence="6" id="KW-0067">ATP-binding</keyword>
<dbReference type="InterPro" id="IPR003395">
    <property type="entry name" value="RecF/RecN/SMC_N"/>
</dbReference>
<dbReference type="GO" id="GO:0005524">
    <property type="term" value="F:ATP binding"/>
    <property type="evidence" value="ECO:0007669"/>
    <property type="project" value="UniProtKB-KW"/>
</dbReference>
<evidence type="ECO:0000313" key="12">
    <source>
        <dbReference type="Proteomes" id="UP000003639"/>
    </source>
</evidence>
<dbReference type="InterPro" id="IPR004604">
    <property type="entry name" value="DNA_recomb/repair_RecN"/>
</dbReference>
<dbReference type="FunFam" id="3.40.50.300:FF:000356">
    <property type="entry name" value="DNA repair protein RecN"/>
    <property type="match status" value="1"/>
</dbReference>
<evidence type="ECO:0000256" key="8">
    <source>
        <dbReference type="ARBA" id="ARBA00033408"/>
    </source>
</evidence>
<sequence length="568" mass="61989">MIAVLSLLHIENIAVIESADIRFDAGFNALTGETGAGKSIVIDAIGAVIGERTSRDLIRTGAKSALVEAVFTDLPKLSWFEENGEGPDEDGNLIIRREIHPDGKNTCRLGGRLLTVSQLKALGSQLVNIHGQHDGQQLLDERCHLSYLDSFGGTGEALADYQAAYSALTAIRREMDTLRMDEAERARRIDSLNYQIAELERAQLKAGEEAALTERRTLLRNAGKLIEAVERACFALSGDEDRDGAASLLATAEDALGPAASMSTEAAGILEQVSELRCTADDVAETLRDLRESFDFEPGELDELESRLDVIYRLKKKYGSSEEEMLAYLDRCKKELDDIQYADDTIVRLEKKYATALKSAKCKAELLSNARHTASEALQNRIQKELAQLDMPKVRFQVEFGVKACDEGLDSTGMDEVQFLMSANVGEALKPIQKIASGGELARIMLALKNVLAENEDVTTLVFDEVDTGVSGRAAQKVAEKMADVARHKQVLCVTHLPQIAAMADVHFSVQKGERKGRTFTEVARLDRDARMAELARLTSGDVITAASLASAGELLDGAARYKQGRKA</sequence>
<dbReference type="GO" id="GO:0006281">
    <property type="term" value="P:DNA repair"/>
    <property type="evidence" value="ECO:0007669"/>
    <property type="project" value="UniProtKB-KW"/>
</dbReference>
<dbReference type="PIRSF" id="PIRSF003128">
    <property type="entry name" value="RecN"/>
    <property type="match status" value="1"/>
</dbReference>
<dbReference type="STRING" id="411467.BACCAP_02020"/>
<dbReference type="FunFam" id="3.40.50.300:FF:000319">
    <property type="entry name" value="DNA repair protein RecN"/>
    <property type="match status" value="1"/>
</dbReference>
<reference evidence="11 12" key="2">
    <citation type="submission" date="2007-06" db="EMBL/GenBank/DDBJ databases">
        <title>Draft genome sequence of Pseudoflavonifractor capillosus ATCC 29799.</title>
        <authorList>
            <person name="Sudarsanam P."/>
            <person name="Ley R."/>
            <person name="Guruge J."/>
            <person name="Turnbaugh P.J."/>
            <person name="Mahowald M."/>
            <person name="Liep D."/>
            <person name="Gordon J."/>
        </authorList>
    </citation>
    <scope>NUCLEOTIDE SEQUENCE [LARGE SCALE GENOMIC DNA]</scope>
    <source>
        <strain evidence="11 12">ATCC 29799</strain>
    </source>
</reference>
<gene>
    <name evidence="11" type="primary">recN</name>
    <name evidence="11" type="ORF">BACCAP_02020</name>
</gene>
<dbReference type="CDD" id="cd03241">
    <property type="entry name" value="ABC_RecN"/>
    <property type="match status" value="2"/>
</dbReference>
<evidence type="ECO:0000256" key="1">
    <source>
        <dbReference type="ARBA" id="ARBA00003618"/>
    </source>
</evidence>
<accession>A6NUY5</accession>
<comment type="caution">
    <text evidence="11">The sequence shown here is derived from an EMBL/GenBank/DDBJ whole genome shotgun (WGS) entry which is preliminary data.</text>
</comment>
<evidence type="ECO:0000256" key="5">
    <source>
        <dbReference type="ARBA" id="ARBA00022763"/>
    </source>
</evidence>
<dbReference type="EMBL" id="AAXG02000012">
    <property type="protein sequence ID" value="EDN00186.1"/>
    <property type="molecule type" value="Genomic_DNA"/>
</dbReference>
<organism evidence="11 12">
    <name type="scientific">Pseudoflavonifractor capillosus ATCC 29799</name>
    <dbReference type="NCBI Taxonomy" id="411467"/>
    <lineage>
        <taxon>Bacteria</taxon>
        <taxon>Bacillati</taxon>
        <taxon>Bacillota</taxon>
        <taxon>Clostridia</taxon>
        <taxon>Eubacteriales</taxon>
        <taxon>Oscillospiraceae</taxon>
        <taxon>Pseudoflavonifractor</taxon>
    </lineage>
</organism>
<keyword evidence="7 9" id="KW-0234">DNA repair</keyword>
<dbReference type="Proteomes" id="UP000003639">
    <property type="component" value="Unassembled WGS sequence"/>
</dbReference>
<dbReference type="eggNOG" id="COG0497">
    <property type="taxonomic scope" value="Bacteria"/>
</dbReference>
<protein>
    <recommendedName>
        <fullName evidence="3 9">DNA repair protein RecN</fullName>
    </recommendedName>
    <alternativeName>
        <fullName evidence="8 9">Recombination protein N</fullName>
    </alternativeName>
</protein>